<dbReference type="GeneID" id="54474229"/>
<accession>A0A6A6PVE0</accession>
<reference evidence="2" key="1">
    <citation type="journal article" date="2020" name="Stud. Mycol.">
        <title>101 Dothideomycetes genomes: a test case for predicting lifestyles and emergence of pathogens.</title>
        <authorList>
            <person name="Haridas S."/>
            <person name="Albert R."/>
            <person name="Binder M."/>
            <person name="Bloem J."/>
            <person name="Labutti K."/>
            <person name="Salamov A."/>
            <person name="Andreopoulos B."/>
            <person name="Baker S."/>
            <person name="Barry K."/>
            <person name="Bills G."/>
            <person name="Bluhm B."/>
            <person name="Cannon C."/>
            <person name="Castanera R."/>
            <person name="Culley D."/>
            <person name="Daum C."/>
            <person name="Ezra D."/>
            <person name="Gonzalez J."/>
            <person name="Henrissat B."/>
            <person name="Kuo A."/>
            <person name="Liang C."/>
            <person name="Lipzen A."/>
            <person name="Lutzoni F."/>
            <person name="Magnuson J."/>
            <person name="Mondo S."/>
            <person name="Nolan M."/>
            <person name="Ohm R."/>
            <person name="Pangilinan J."/>
            <person name="Park H.-J."/>
            <person name="Ramirez L."/>
            <person name="Alfaro M."/>
            <person name="Sun H."/>
            <person name="Tritt A."/>
            <person name="Yoshinaga Y."/>
            <person name="Zwiers L.-H."/>
            <person name="Turgeon B."/>
            <person name="Goodwin S."/>
            <person name="Spatafora J."/>
            <person name="Crous P."/>
            <person name="Grigoriev I."/>
        </authorList>
    </citation>
    <scope>NUCLEOTIDE SEQUENCE</scope>
    <source>
        <strain evidence="2">CBS 113389</strain>
    </source>
</reference>
<evidence type="ECO:0000256" key="1">
    <source>
        <dbReference type="SAM" id="Phobius"/>
    </source>
</evidence>
<keyword evidence="1" id="KW-0812">Transmembrane</keyword>
<dbReference type="AlphaFoldDB" id="A0A6A6PVE0"/>
<dbReference type="EMBL" id="MU001634">
    <property type="protein sequence ID" value="KAF2484108.1"/>
    <property type="molecule type" value="Genomic_DNA"/>
</dbReference>
<keyword evidence="1" id="KW-1133">Transmembrane helix</keyword>
<name>A0A6A6PVE0_9PEZI</name>
<gene>
    <name evidence="2" type="ORF">BDY17DRAFT_294990</name>
</gene>
<dbReference type="RefSeq" id="XP_033590678.1">
    <property type="nucleotide sequence ID" value="XM_033733227.1"/>
</dbReference>
<keyword evidence="1" id="KW-0472">Membrane</keyword>
<evidence type="ECO:0000313" key="2">
    <source>
        <dbReference type="EMBL" id="KAF2484108.1"/>
    </source>
</evidence>
<organism evidence="2 3">
    <name type="scientific">Neohortaea acidophila</name>
    <dbReference type="NCBI Taxonomy" id="245834"/>
    <lineage>
        <taxon>Eukaryota</taxon>
        <taxon>Fungi</taxon>
        <taxon>Dikarya</taxon>
        <taxon>Ascomycota</taxon>
        <taxon>Pezizomycotina</taxon>
        <taxon>Dothideomycetes</taxon>
        <taxon>Dothideomycetidae</taxon>
        <taxon>Mycosphaerellales</taxon>
        <taxon>Teratosphaeriaceae</taxon>
        <taxon>Neohortaea</taxon>
    </lineage>
</organism>
<dbReference type="Proteomes" id="UP000799767">
    <property type="component" value="Unassembled WGS sequence"/>
</dbReference>
<protein>
    <submittedName>
        <fullName evidence="2">Uncharacterized protein</fullName>
    </submittedName>
</protein>
<feature type="transmembrane region" description="Helical" evidence="1">
    <location>
        <begin position="16"/>
        <end position="37"/>
    </location>
</feature>
<sequence length="141" mass="15724">MSNAPMLGSTRLLADISWVLPGVSSGSAVMLSIWLGLRKGLPGTRACCMWLNDNHDCEMDWRATAMEGCQHHGLPYRTFEISTGFGRIRRRTALGHSLTVSLIRKAHRIAGQVRGTTTPRHSRARLPPSLARWYVDDEVQL</sequence>
<proteinExistence type="predicted"/>
<evidence type="ECO:0000313" key="3">
    <source>
        <dbReference type="Proteomes" id="UP000799767"/>
    </source>
</evidence>
<keyword evidence="3" id="KW-1185">Reference proteome</keyword>